<evidence type="ECO:0000313" key="14">
    <source>
        <dbReference type="EMBL" id="CBY33570.1"/>
    </source>
</evidence>
<feature type="transmembrane region" description="Helical" evidence="11">
    <location>
        <begin position="20"/>
        <end position="40"/>
    </location>
</feature>
<dbReference type="CDD" id="cd14376">
    <property type="entry name" value="CUE_AUP1_AMFR_like"/>
    <property type="match status" value="1"/>
</dbReference>
<dbReference type="InterPro" id="IPR003892">
    <property type="entry name" value="CUE"/>
</dbReference>
<evidence type="ECO:0000256" key="8">
    <source>
        <dbReference type="ARBA" id="ARBA00022989"/>
    </source>
</evidence>
<gene>
    <name evidence="14" type="ORF">GSOID_T00021492001</name>
</gene>
<feature type="transmembrane region" description="Helical" evidence="11">
    <location>
        <begin position="202"/>
        <end position="222"/>
    </location>
</feature>
<evidence type="ECO:0000256" key="10">
    <source>
        <dbReference type="PROSITE-ProRule" id="PRU00175"/>
    </source>
</evidence>
<evidence type="ECO:0000256" key="4">
    <source>
        <dbReference type="ARBA" id="ARBA00022692"/>
    </source>
</evidence>
<dbReference type="GO" id="GO:0005783">
    <property type="term" value="C:endoplasmic reticulum"/>
    <property type="evidence" value="ECO:0007669"/>
    <property type="project" value="TreeGrafter"/>
</dbReference>
<dbReference type="AlphaFoldDB" id="E4YDF9"/>
<feature type="transmembrane region" description="Helical" evidence="11">
    <location>
        <begin position="83"/>
        <end position="104"/>
    </location>
</feature>
<sequence>MRVKFYTEVFFINLDKLPSLKWYTVLSLSSFIGLILTLSYNKDLLPSLPENELLSSPEIELLTDEEVDLERAQMRNSWLEENWVVSLVIINMAACMLLLFSMAVIRVVFGELRNAERNSAKDKFWNYVFYKVLTHHFSSFANKSKFIFVFGVINVHQAGEVLLWAAWFSLLAMLVVMTKISKLRFEHLSFSPNTARNLHCKVLGLLGTIITLSSLIFVMVKLQNRDYFTLHILCFLLADIAVLTIRAIHVTSRYLIHLYDLSRAGIWEFKGRWLHYNELILSSAFLILDLVHHLHMLLSGNLWLSMASLVICMHVRFLLNELQKQRTKHLTYHRVIYDMECKYPQVQTKGECLICWDTFSTARRLPCGHCFHSSCLRQWLEQDASCPICRCRLNEEEEVEEEPATPTAPAEPVWSFNLRRISNWLPSWNITVNYDLQPRPMNNTRLQQSATELQQIFPHISRRAILDDLRNTGSIDLTTDNILDGQLEEPNLESDSENEPAADLNLIDLRLRQPLVNGKTFPAYEKYIFGKAVFPAVCKNLEIPLEPYCPSNKADILIVASFGSLISEDYLKNFKHCWNVHPSDLPLHRGAAPLTAAILSEERYTKVCIQTVAPKFDAGQILAQSGVVDTHNYNLLTLGMDAGKIGAKLLSKILDDLPNLDPKDQEGLPSFTKKMKPSDLIIDAEAQSAAEIVRQSRAFHFPCKLLFCGKELHPIGIKEEFTIPKEKFAWQKSKNNKRMVVRCKDDTAFSFQKFKWTLNAPQL</sequence>
<dbReference type="PROSITE" id="PS51140">
    <property type="entry name" value="CUE"/>
    <property type="match status" value="1"/>
</dbReference>
<dbReference type="Pfam" id="PF25563">
    <property type="entry name" value="TPR_SYVN1_N"/>
    <property type="match status" value="1"/>
</dbReference>
<dbReference type="GO" id="GO:0000151">
    <property type="term" value="C:ubiquitin ligase complex"/>
    <property type="evidence" value="ECO:0007669"/>
    <property type="project" value="TreeGrafter"/>
</dbReference>
<dbReference type="GO" id="GO:0008270">
    <property type="term" value="F:zinc ion binding"/>
    <property type="evidence" value="ECO:0007669"/>
    <property type="project" value="UniProtKB-KW"/>
</dbReference>
<keyword evidence="8 11" id="KW-1133">Transmembrane helix</keyword>
<feature type="transmembrane region" description="Helical" evidence="11">
    <location>
        <begin position="228"/>
        <end position="248"/>
    </location>
</feature>
<name>E4YDF9_OIKDI</name>
<dbReference type="SMART" id="SM00184">
    <property type="entry name" value="RING"/>
    <property type="match status" value="1"/>
</dbReference>
<evidence type="ECO:0000256" key="3">
    <source>
        <dbReference type="ARBA" id="ARBA00022679"/>
    </source>
</evidence>
<dbReference type="GO" id="GO:0006511">
    <property type="term" value="P:ubiquitin-dependent protein catabolic process"/>
    <property type="evidence" value="ECO:0007669"/>
    <property type="project" value="TreeGrafter"/>
</dbReference>
<keyword evidence="3" id="KW-0808">Transferase</keyword>
<dbReference type="GO" id="GO:0043130">
    <property type="term" value="F:ubiquitin binding"/>
    <property type="evidence" value="ECO:0007669"/>
    <property type="project" value="InterPro"/>
</dbReference>
<evidence type="ECO:0008006" key="15">
    <source>
        <dbReference type="Google" id="ProtNLM"/>
    </source>
</evidence>
<evidence type="ECO:0000256" key="11">
    <source>
        <dbReference type="SAM" id="Phobius"/>
    </source>
</evidence>
<accession>E4YDF9</accession>
<dbReference type="SMART" id="SM00546">
    <property type="entry name" value="CUE"/>
    <property type="match status" value="1"/>
</dbReference>
<protein>
    <recommendedName>
        <fullName evidence="15">RING-type domain-containing protein</fullName>
    </recommendedName>
</protein>
<dbReference type="GO" id="GO:0005829">
    <property type="term" value="C:cytosol"/>
    <property type="evidence" value="ECO:0007669"/>
    <property type="project" value="TreeGrafter"/>
</dbReference>
<dbReference type="GO" id="GO:0061630">
    <property type="term" value="F:ubiquitin protein ligase activity"/>
    <property type="evidence" value="ECO:0007669"/>
    <property type="project" value="TreeGrafter"/>
</dbReference>
<evidence type="ECO:0000259" key="13">
    <source>
        <dbReference type="PROSITE" id="PS51140"/>
    </source>
</evidence>
<reference evidence="14" key="1">
    <citation type="journal article" date="2010" name="Science">
        <title>Plasticity of animal genome architecture unmasked by rapid evolution of a pelagic tunicate.</title>
        <authorList>
            <person name="Denoeud F."/>
            <person name="Henriet S."/>
            <person name="Mungpakdee S."/>
            <person name="Aury J.M."/>
            <person name="Da Silva C."/>
            <person name="Brinkmann H."/>
            <person name="Mikhaleva J."/>
            <person name="Olsen L.C."/>
            <person name="Jubin C."/>
            <person name="Canestro C."/>
            <person name="Bouquet J.M."/>
            <person name="Danks G."/>
            <person name="Poulain J."/>
            <person name="Campsteijn C."/>
            <person name="Adamski M."/>
            <person name="Cross I."/>
            <person name="Yadetie F."/>
            <person name="Muffato M."/>
            <person name="Louis A."/>
            <person name="Butcher S."/>
            <person name="Tsagkogeorga G."/>
            <person name="Konrad A."/>
            <person name="Singh S."/>
            <person name="Jensen M.F."/>
            <person name="Cong E.H."/>
            <person name="Eikeseth-Otteraa H."/>
            <person name="Noel B."/>
            <person name="Anthouard V."/>
            <person name="Porcel B.M."/>
            <person name="Kachouri-Lafond R."/>
            <person name="Nishino A."/>
            <person name="Ugolini M."/>
            <person name="Chourrout P."/>
            <person name="Nishida H."/>
            <person name="Aasland R."/>
            <person name="Huzurbazar S."/>
            <person name="Westhof E."/>
            <person name="Delsuc F."/>
            <person name="Lehrach H."/>
            <person name="Reinhardt R."/>
            <person name="Weissenbach J."/>
            <person name="Roy S.W."/>
            <person name="Artiguenave F."/>
            <person name="Postlethwait J.H."/>
            <person name="Manak J.R."/>
            <person name="Thompson E.M."/>
            <person name="Jaillon O."/>
            <person name="Du Pasquier L."/>
            <person name="Boudinot P."/>
            <person name="Liberles D.A."/>
            <person name="Volff J.N."/>
            <person name="Philippe H."/>
            <person name="Lenhard B."/>
            <person name="Roest Crollius H."/>
            <person name="Wincker P."/>
            <person name="Chourrout D."/>
        </authorList>
    </citation>
    <scope>NUCLEOTIDE SEQUENCE [LARGE SCALE GENOMIC DNA]</scope>
</reference>
<dbReference type="GO" id="GO:0016020">
    <property type="term" value="C:membrane"/>
    <property type="evidence" value="ECO:0007669"/>
    <property type="project" value="UniProtKB-SubCell"/>
</dbReference>
<dbReference type="EMBL" id="FN654428">
    <property type="protein sequence ID" value="CBY33570.1"/>
    <property type="molecule type" value="Genomic_DNA"/>
</dbReference>
<evidence type="ECO:0000259" key="12">
    <source>
        <dbReference type="PROSITE" id="PS50089"/>
    </source>
</evidence>
<evidence type="ECO:0000256" key="2">
    <source>
        <dbReference type="ARBA" id="ARBA00004906"/>
    </source>
</evidence>
<dbReference type="Pfam" id="PF00551">
    <property type="entry name" value="Formyl_trans_N"/>
    <property type="match status" value="1"/>
</dbReference>
<dbReference type="InterPro" id="IPR036477">
    <property type="entry name" value="Formyl_transf_N_sf"/>
</dbReference>
<evidence type="ECO:0000256" key="5">
    <source>
        <dbReference type="ARBA" id="ARBA00022723"/>
    </source>
</evidence>
<dbReference type="Pfam" id="PF02845">
    <property type="entry name" value="CUE"/>
    <property type="match status" value="1"/>
</dbReference>
<keyword evidence="6 10" id="KW-0863">Zinc-finger</keyword>
<dbReference type="Proteomes" id="UP000011014">
    <property type="component" value="Unassembled WGS sequence"/>
</dbReference>
<proteinExistence type="predicted"/>
<feature type="domain" description="CUE" evidence="13">
    <location>
        <begin position="445"/>
        <end position="487"/>
    </location>
</feature>
<feature type="domain" description="RING-type" evidence="12">
    <location>
        <begin position="352"/>
        <end position="390"/>
    </location>
</feature>
<evidence type="ECO:0000256" key="7">
    <source>
        <dbReference type="ARBA" id="ARBA00022833"/>
    </source>
</evidence>
<dbReference type="GO" id="GO:0030968">
    <property type="term" value="P:endoplasmic reticulum unfolded protein response"/>
    <property type="evidence" value="ECO:0007669"/>
    <property type="project" value="TreeGrafter"/>
</dbReference>
<dbReference type="Gene3D" id="3.30.40.10">
    <property type="entry name" value="Zinc/RING finger domain, C3HC4 (zinc finger)"/>
    <property type="match status" value="1"/>
</dbReference>
<keyword evidence="7" id="KW-0862">Zinc</keyword>
<dbReference type="InterPro" id="IPR057992">
    <property type="entry name" value="TPR_SYVN1_N"/>
</dbReference>
<dbReference type="SUPFAM" id="SSF53328">
    <property type="entry name" value="Formyltransferase"/>
    <property type="match status" value="1"/>
</dbReference>
<evidence type="ECO:0000256" key="9">
    <source>
        <dbReference type="ARBA" id="ARBA00023136"/>
    </source>
</evidence>
<evidence type="ECO:0000256" key="6">
    <source>
        <dbReference type="ARBA" id="ARBA00022771"/>
    </source>
</evidence>
<dbReference type="InterPro" id="IPR001841">
    <property type="entry name" value="Znf_RING"/>
</dbReference>
<dbReference type="InterPro" id="IPR013083">
    <property type="entry name" value="Znf_RING/FYVE/PHD"/>
</dbReference>
<dbReference type="Gene3D" id="1.10.8.10">
    <property type="entry name" value="DNA helicase RuvA subunit, C-terminal domain"/>
    <property type="match status" value="1"/>
</dbReference>
<dbReference type="PANTHER" id="PTHR15067:SF5">
    <property type="entry name" value="E3 UBIQUITIN-PROTEIN LIGASE AMFR"/>
    <property type="match status" value="1"/>
</dbReference>
<dbReference type="PANTHER" id="PTHR15067">
    <property type="entry name" value="E3 UBIQUITIN-PROTEIN LIGASE RNF8"/>
    <property type="match status" value="1"/>
</dbReference>
<dbReference type="GO" id="GO:0070936">
    <property type="term" value="P:protein K48-linked ubiquitination"/>
    <property type="evidence" value="ECO:0007669"/>
    <property type="project" value="TreeGrafter"/>
</dbReference>
<dbReference type="Pfam" id="PF13639">
    <property type="entry name" value="zf-RING_2"/>
    <property type="match status" value="1"/>
</dbReference>
<comment type="pathway">
    <text evidence="2">Protein modification; protein ubiquitination.</text>
</comment>
<keyword evidence="9 11" id="KW-0472">Membrane</keyword>
<dbReference type="SUPFAM" id="SSF57850">
    <property type="entry name" value="RING/U-box"/>
    <property type="match status" value="1"/>
</dbReference>
<keyword evidence="5" id="KW-0479">Metal-binding</keyword>
<dbReference type="Gene3D" id="3.40.50.12230">
    <property type="match status" value="1"/>
</dbReference>
<comment type="subcellular location">
    <subcellularLocation>
        <location evidence="1">Membrane</location>
        <topology evidence="1">Multi-pass membrane protein</topology>
    </subcellularLocation>
</comment>
<organism evidence="14">
    <name type="scientific">Oikopleura dioica</name>
    <name type="common">Tunicate</name>
    <dbReference type="NCBI Taxonomy" id="34765"/>
    <lineage>
        <taxon>Eukaryota</taxon>
        <taxon>Metazoa</taxon>
        <taxon>Chordata</taxon>
        <taxon>Tunicata</taxon>
        <taxon>Appendicularia</taxon>
        <taxon>Copelata</taxon>
        <taxon>Oikopleuridae</taxon>
        <taxon>Oikopleura</taxon>
    </lineage>
</organism>
<dbReference type="InterPro" id="IPR002376">
    <property type="entry name" value="Formyl_transf_N"/>
</dbReference>
<dbReference type="PROSITE" id="PS50089">
    <property type="entry name" value="ZF_RING_2"/>
    <property type="match status" value="1"/>
</dbReference>
<evidence type="ECO:0000256" key="1">
    <source>
        <dbReference type="ARBA" id="ARBA00004141"/>
    </source>
</evidence>
<keyword evidence="4 11" id="KW-0812">Transmembrane</keyword>